<proteinExistence type="predicted"/>
<reference evidence="3" key="1">
    <citation type="journal article" date="2013" name="Science">
        <title>The Amborella genome and the evolution of flowering plants.</title>
        <authorList>
            <consortium name="Amborella Genome Project"/>
        </authorList>
    </citation>
    <scope>NUCLEOTIDE SEQUENCE [LARGE SCALE GENOMIC DNA]</scope>
</reference>
<dbReference type="EMBL" id="KI392812">
    <property type="protein sequence ID" value="ERN10627.1"/>
    <property type="molecule type" value="Genomic_DNA"/>
</dbReference>
<name>W1PKT9_AMBTC</name>
<evidence type="ECO:0000313" key="3">
    <source>
        <dbReference type="Proteomes" id="UP000017836"/>
    </source>
</evidence>
<feature type="region of interest" description="Disordered" evidence="1">
    <location>
        <begin position="1"/>
        <end position="23"/>
    </location>
</feature>
<organism evidence="2 3">
    <name type="scientific">Amborella trichopoda</name>
    <dbReference type="NCBI Taxonomy" id="13333"/>
    <lineage>
        <taxon>Eukaryota</taxon>
        <taxon>Viridiplantae</taxon>
        <taxon>Streptophyta</taxon>
        <taxon>Embryophyta</taxon>
        <taxon>Tracheophyta</taxon>
        <taxon>Spermatophyta</taxon>
        <taxon>Magnoliopsida</taxon>
        <taxon>Amborellales</taxon>
        <taxon>Amborellaceae</taxon>
        <taxon>Amborella</taxon>
    </lineage>
</organism>
<dbReference type="Gramene" id="ERN10627">
    <property type="protein sequence ID" value="ERN10627"/>
    <property type="gene ID" value="AMTR_s00028p00185770"/>
</dbReference>
<keyword evidence="3" id="KW-1185">Reference proteome</keyword>
<evidence type="ECO:0000313" key="2">
    <source>
        <dbReference type="EMBL" id="ERN10627.1"/>
    </source>
</evidence>
<gene>
    <name evidence="2" type="ORF">AMTR_s00028p00185770</name>
</gene>
<dbReference type="Proteomes" id="UP000017836">
    <property type="component" value="Unassembled WGS sequence"/>
</dbReference>
<protein>
    <submittedName>
        <fullName evidence="2">Uncharacterized protein</fullName>
    </submittedName>
</protein>
<evidence type="ECO:0000256" key="1">
    <source>
        <dbReference type="SAM" id="MobiDB-lite"/>
    </source>
</evidence>
<dbReference type="AlphaFoldDB" id="W1PKT9"/>
<dbReference type="HOGENOM" id="CLU_2457785_0_0_1"/>
<accession>W1PKT9</accession>
<sequence>MLPRTGRHRSLCSSAKPRKRHIHSPLKACDSKNCAADEREERTLEVPTSFRVAFGASKTDVTRRIREAIGVIVEEVMPTSTLDAGLHEP</sequence>